<dbReference type="HOGENOM" id="CLU_054864_0_0_1"/>
<protein>
    <recommendedName>
        <fullName evidence="4">F-box domain-containing protein</fullName>
    </recommendedName>
</protein>
<evidence type="ECO:0000313" key="3">
    <source>
        <dbReference type="Proteomes" id="UP000007015"/>
    </source>
</evidence>
<dbReference type="PANTHER" id="PTHR34791">
    <property type="entry name" value="OS02G0272100 PROTEIN"/>
    <property type="match status" value="1"/>
</dbReference>
<sequence>MADTSPLHRIIGAAMWDAEPLLGRLVILAHAAFLDAGFVSTGAANDDGAQSSVRLPRQVGATASALSLRYTAPQLLHRHRQDAAAAAAATVALRICLDAPAAAALLAGGLDDTARALARRERGARLAALWSALADRLCRRVLVDLCAKNGVPVEPEHELMSLPDDVKVAILARLAAGEDLARVECTCVGLNLLVAEHDSTLWKPMYTKLRSQLRRRLRFLGVSYGEPTAVSWKARYVAVRRRRVPAAHDVFMGEILLPVMTEWMRVPWIRRYPFVPPPPPESPEEEETVVPRRRRRRRAMPRDAGHGRAAPGHGGDKKQWRGAGAVHSPSSRFRWKHR</sequence>
<proteinExistence type="predicted"/>
<name>A2Z4S6_ORYSI</name>
<dbReference type="STRING" id="39946.A2Z4S6"/>
<dbReference type="AlphaFoldDB" id="A2Z4S6"/>
<accession>A2Z4S6</accession>
<evidence type="ECO:0000256" key="1">
    <source>
        <dbReference type="SAM" id="MobiDB-lite"/>
    </source>
</evidence>
<dbReference type="EMBL" id="CM000135">
    <property type="protein sequence ID" value="EAY77610.1"/>
    <property type="molecule type" value="Genomic_DNA"/>
</dbReference>
<reference evidence="2 3" key="1">
    <citation type="journal article" date="2005" name="PLoS Biol.">
        <title>The genomes of Oryza sativa: a history of duplications.</title>
        <authorList>
            <person name="Yu J."/>
            <person name="Wang J."/>
            <person name="Lin W."/>
            <person name="Li S."/>
            <person name="Li H."/>
            <person name="Zhou J."/>
            <person name="Ni P."/>
            <person name="Dong W."/>
            <person name="Hu S."/>
            <person name="Zeng C."/>
            <person name="Zhang J."/>
            <person name="Zhang Y."/>
            <person name="Li R."/>
            <person name="Xu Z."/>
            <person name="Li S."/>
            <person name="Li X."/>
            <person name="Zheng H."/>
            <person name="Cong L."/>
            <person name="Lin L."/>
            <person name="Yin J."/>
            <person name="Geng J."/>
            <person name="Li G."/>
            <person name="Shi J."/>
            <person name="Liu J."/>
            <person name="Lv H."/>
            <person name="Li J."/>
            <person name="Wang J."/>
            <person name="Deng Y."/>
            <person name="Ran L."/>
            <person name="Shi X."/>
            <person name="Wang X."/>
            <person name="Wu Q."/>
            <person name="Li C."/>
            <person name="Ren X."/>
            <person name="Wang J."/>
            <person name="Wang X."/>
            <person name="Li D."/>
            <person name="Liu D."/>
            <person name="Zhang X."/>
            <person name="Ji Z."/>
            <person name="Zhao W."/>
            <person name="Sun Y."/>
            <person name="Zhang Z."/>
            <person name="Bao J."/>
            <person name="Han Y."/>
            <person name="Dong L."/>
            <person name="Ji J."/>
            <person name="Chen P."/>
            <person name="Wu S."/>
            <person name="Liu J."/>
            <person name="Xiao Y."/>
            <person name="Bu D."/>
            <person name="Tan J."/>
            <person name="Yang L."/>
            <person name="Ye C."/>
            <person name="Zhang J."/>
            <person name="Xu J."/>
            <person name="Zhou Y."/>
            <person name="Yu Y."/>
            <person name="Zhang B."/>
            <person name="Zhuang S."/>
            <person name="Wei H."/>
            <person name="Liu B."/>
            <person name="Lei M."/>
            <person name="Yu H."/>
            <person name="Li Y."/>
            <person name="Xu H."/>
            <person name="Wei S."/>
            <person name="He X."/>
            <person name="Fang L."/>
            <person name="Zhang Z."/>
            <person name="Zhang Y."/>
            <person name="Huang X."/>
            <person name="Su Z."/>
            <person name="Tong W."/>
            <person name="Li J."/>
            <person name="Tong Z."/>
            <person name="Li S."/>
            <person name="Ye J."/>
            <person name="Wang L."/>
            <person name="Fang L."/>
            <person name="Lei T."/>
            <person name="Chen C."/>
            <person name="Chen H."/>
            <person name="Xu Z."/>
            <person name="Li H."/>
            <person name="Huang H."/>
            <person name="Zhang F."/>
            <person name="Xu H."/>
            <person name="Li N."/>
            <person name="Zhao C."/>
            <person name="Li S."/>
            <person name="Dong L."/>
            <person name="Huang Y."/>
            <person name="Li L."/>
            <person name="Xi Y."/>
            <person name="Qi Q."/>
            <person name="Li W."/>
            <person name="Zhang B."/>
            <person name="Hu W."/>
            <person name="Zhang Y."/>
            <person name="Tian X."/>
            <person name="Jiao Y."/>
            <person name="Liang X."/>
            <person name="Jin J."/>
            <person name="Gao L."/>
            <person name="Zheng W."/>
            <person name="Hao B."/>
            <person name="Liu S."/>
            <person name="Wang W."/>
            <person name="Yuan L."/>
            <person name="Cao M."/>
            <person name="McDermott J."/>
            <person name="Samudrala R."/>
            <person name="Wang J."/>
            <person name="Wong G.K."/>
            <person name="Yang H."/>
        </authorList>
    </citation>
    <scope>NUCLEOTIDE SEQUENCE [LARGE SCALE GENOMIC DNA]</scope>
    <source>
        <strain evidence="3">cv. 93-11</strain>
    </source>
</reference>
<evidence type="ECO:0000313" key="2">
    <source>
        <dbReference type="EMBL" id="EAY77610.1"/>
    </source>
</evidence>
<dbReference type="Proteomes" id="UP000007015">
    <property type="component" value="Chromosome 10"/>
</dbReference>
<dbReference type="OMA" id="DLAMVEC"/>
<dbReference type="SUPFAM" id="SSF81383">
    <property type="entry name" value="F-box domain"/>
    <property type="match status" value="1"/>
</dbReference>
<feature type="region of interest" description="Disordered" evidence="1">
    <location>
        <begin position="277"/>
        <end position="338"/>
    </location>
</feature>
<dbReference type="PANTHER" id="PTHR34791:SF1">
    <property type="entry name" value="OS02G0272100 PROTEIN"/>
    <property type="match status" value="1"/>
</dbReference>
<dbReference type="InterPro" id="IPR036047">
    <property type="entry name" value="F-box-like_dom_sf"/>
</dbReference>
<evidence type="ECO:0008006" key="4">
    <source>
        <dbReference type="Google" id="ProtNLM"/>
    </source>
</evidence>
<dbReference type="Gramene" id="BGIOSGA032481-TA">
    <property type="protein sequence ID" value="BGIOSGA032481-PA"/>
    <property type="gene ID" value="BGIOSGA032481"/>
</dbReference>
<organism evidence="2 3">
    <name type="scientific">Oryza sativa subsp. indica</name>
    <name type="common">Rice</name>
    <dbReference type="NCBI Taxonomy" id="39946"/>
    <lineage>
        <taxon>Eukaryota</taxon>
        <taxon>Viridiplantae</taxon>
        <taxon>Streptophyta</taxon>
        <taxon>Embryophyta</taxon>
        <taxon>Tracheophyta</taxon>
        <taxon>Spermatophyta</taxon>
        <taxon>Magnoliopsida</taxon>
        <taxon>Liliopsida</taxon>
        <taxon>Poales</taxon>
        <taxon>Poaceae</taxon>
        <taxon>BOP clade</taxon>
        <taxon>Oryzoideae</taxon>
        <taxon>Oryzeae</taxon>
        <taxon>Oryzinae</taxon>
        <taxon>Oryza</taxon>
        <taxon>Oryza sativa</taxon>
    </lineage>
</organism>
<keyword evidence="3" id="KW-1185">Reference proteome</keyword>
<gene>
    <name evidence="2" type="ORF">OsI_32652</name>
</gene>